<comment type="subcellular location">
    <subcellularLocation>
        <location evidence="1">Cell outer membrane</location>
    </subcellularLocation>
</comment>
<dbReference type="CDD" id="cd07185">
    <property type="entry name" value="OmpA_C-like"/>
    <property type="match status" value="1"/>
</dbReference>
<feature type="signal peptide" evidence="5">
    <location>
        <begin position="1"/>
        <end position="19"/>
    </location>
</feature>
<accession>A0ABV3TK48</accession>
<evidence type="ECO:0000313" key="8">
    <source>
        <dbReference type="Proteomes" id="UP001557465"/>
    </source>
</evidence>
<evidence type="ECO:0000313" key="7">
    <source>
        <dbReference type="EMBL" id="MEX1661194.1"/>
    </source>
</evidence>
<dbReference type="EMBL" id="JBFRYC010000003">
    <property type="protein sequence ID" value="MEX1661194.1"/>
    <property type="molecule type" value="Genomic_DNA"/>
</dbReference>
<reference evidence="7 8" key="1">
    <citation type="journal article" date="2011" name="Int. J. Syst. Evol. Microbiol.">
        <title>Zhongshania antarctica gen. nov., sp. nov. and Zhongshania guokunii sp. nov., gammaproteobacteria respectively isolated from coastal attached (fast) ice and surface seawater of the Antarctic.</title>
        <authorList>
            <person name="Li H.J."/>
            <person name="Zhang X.Y."/>
            <person name="Chen C.X."/>
            <person name="Zhang Y.J."/>
            <person name="Gao Z.M."/>
            <person name="Yu Y."/>
            <person name="Chen X.L."/>
            <person name="Chen B."/>
            <person name="Zhang Y.Z."/>
        </authorList>
    </citation>
    <scope>NUCLEOTIDE SEQUENCE [LARGE SCALE GENOMIC DNA]</scope>
    <source>
        <strain evidence="7 8">15-R06ZXC-3</strain>
    </source>
</reference>
<evidence type="ECO:0000256" key="3">
    <source>
        <dbReference type="ARBA" id="ARBA00023237"/>
    </source>
</evidence>
<feature type="chain" id="PRO_5046239791" evidence="5">
    <location>
        <begin position="20"/>
        <end position="319"/>
    </location>
</feature>
<dbReference type="PRINTS" id="PR01021">
    <property type="entry name" value="OMPADOMAIN"/>
</dbReference>
<dbReference type="InterPro" id="IPR006664">
    <property type="entry name" value="OMP_bac"/>
</dbReference>
<dbReference type="InterPro" id="IPR036737">
    <property type="entry name" value="OmpA-like_sf"/>
</dbReference>
<dbReference type="PANTHER" id="PTHR30329">
    <property type="entry name" value="STATOR ELEMENT OF FLAGELLAR MOTOR COMPLEX"/>
    <property type="match status" value="1"/>
</dbReference>
<dbReference type="PROSITE" id="PS51123">
    <property type="entry name" value="OMPA_2"/>
    <property type="match status" value="1"/>
</dbReference>
<evidence type="ECO:0000256" key="1">
    <source>
        <dbReference type="ARBA" id="ARBA00004442"/>
    </source>
</evidence>
<feature type="domain" description="OmpA-like" evidence="6">
    <location>
        <begin position="200"/>
        <end position="318"/>
    </location>
</feature>
<keyword evidence="2 4" id="KW-0472">Membrane</keyword>
<keyword evidence="5" id="KW-0732">Signal</keyword>
<evidence type="ECO:0000259" key="6">
    <source>
        <dbReference type="PROSITE" id="PS51123"/>
    </source>
</evidence>
<gene>
    <name evidence="7" type="ORF">AB4874_05955</name>
</gene>
<dbReference type="Gene3D" id="3.30.1330.60">
    <property type="entry name" value="OmpA-like domain"/>
    <property type="match status" value="1"/>
</dbReference>
<dbReference type="InterPro" id="IPR006665">
    <property type="entry name" value="OmpA-like"/>
</dbReference>
<keyword evidence="3" id="KW-0998">Cell outer membrane</keyword>
<organism evidence="7 8">
    <name type="scientific">Thioclava arctica</name>
    <dbReference type="NCBI Taxonomy" id="3238301"/>
    <lineage>
        <taxon>Bacteria</taxon>
        <taxon>Pseudomonadati</taxon>
        <taxon>Pseudomonadota</taxon>
        <taxon>Alphaproteobacteria</taxon>
        <taxon>Rhodobacterales</taxon>
        <taxon>Paracoccaceae</taxon>
        <taxon>Thioclava</taxon>
    </lineage>
</organism>
<keyword evidence="8" id="KW-1185">Reference proteome</keyword>
<evidence type="ECO:0000256" key="2">
    <source>
        <dbReference type="ARBA" id="ARBA00023136"/>
    </source>
</evidence>
<proteinExistence type="predicted"/>
<dbReference type="SUPFAM" id="SSF103088">
    <property type="entry name" value="OmpA-like"/>
    <property type="match status" value="1"/>
</dbReference>
<name>A0ABV3TK48_9RHOB</name>
<dbReference type="InterPro" id="IPR050330">
    <property type="entry name" value="Bact_OuterMem_StrucFunc"/>
</dbReference>
<evidence type="ECO:0000256" key="4">
    <source>
        <dbReference type="PROSITE-ProRule" id="PRU00473"/>
    </source>
</evidence>
<evidence type="ECO:0000256" key="5">
    <source>
        <dbReference type="SAM" id="SignalP"/>
    </source>
</evidence>
<comment type="caution">
    <text evidence="7">The sequence shown here is derived from an EMBL/GenBank/DDBJ whole genome shotgun (WGS) entry which is preliminary data.</text>
</comment>
<dbReference type="Pfam" id="PF00691">
    <property type="entry name" value="OmpA"/>
    <property type="match status" value="1"/>
</dbReference>
<dbReference type="RefSeq" id="WP_368391293.1">
    <property type="nucleotide sequence ID" value="NZ_JBFRYC010000003.1"/>
</dbReference>
<sequence>MRGAAFVLMLALSGAPALAEPLNLTLPAGAIQADQESSPATSYALAVGPWKGDSMQTLALEGARSDTAWRLRANQNTTLQLLATLREQLAQAGYTMLYECDTEACGGFDFRYALDLLPEPAMHVDLGDFRYFAAHKGNDYVAITVSRSSESGFVQITTMSVQDVTPIVPDNPLAIPQQSAPLPGSAAATALSPSVFAAQLESQGSVALDDLDFASGEVALGSREYASLKDLASYLSDHPKAQVVLVGHTDAVGSLAANIALSKRRATTVRAKLIADFAANPAQISAEGAGYLAPRASNLTKEGREKNRRVEVVLTSTQM</sequence>
<dbReference type="PANTHER" id="PTHR30329:SF21">
    <property type="entry name" value="LIPOPROTEIN YIAD-RELATED"/>
    <property type="match status" value="1"/>
</dbReference>
<protein>
    <submittedName>
        <fullName evidence="7">OmpA family protein</fullName>
    </submittedName>
</protein>
<dbReference type="Proteomes" id="UP001557465">
    <property type="component" value="Unassembled WGS sequence"/>
</dbReference>